<name>D9SGD8_GALCS</name>
<dbReference type="Pfam" id="PF08238">
    <property type="entry name" value="Sel1"/>
    <property type="match status" value="4"/>
</dbReference>
<dbReference type="eggNOG" id="COG0790">
    <property type="taxonomic scope" value="Bacteria"/>
</dbReference>
<sequence length="304" mass="33472" precursor="true">MVKISHYIFAFLLAAWPPVSFADFEADLSDTGNVKNLSQLRELHARAAAGNAEAQLNMGGIFCKGQEVEQDLAEGAKWFRLAAQQGLPQAQFNLGMMYAVGQGVAQNPAEAVKWYRMAAEQGLVLAQTNLGVAYISGLGVARNEAEAARWIRLAAEKGETQAQFNLGVMYINGQGVDKNYAEANRWASRAAAQGHENARALMLDLNNRLKSEKSIERPIDAGGETDNLTHYYLQLAAFKSNKEAEKYIEKMRAQLNPTGHTLSIFSTDGWVRTQLGPYLSLNEAKNQAVKLKVVLGYEPLLKKH</sequence>
<keyword evidence="4" id="KW-1185">Reference proteome</keyword>
<dbReference type="InterPro" id="IPR006597">
    <property type="entry name" value="Sel1-like"/>
</dbReference>
<evidence type="ECO:0000259" key="2">
    <source>
        <dbReference type="PROSITE" id="PS51724"/>
    </source>
</evidence>
<dbReference type="SUPFAM" id="SSF81901">
    <property type="entry name" value="HCP-like"/>
    <property type="match status" value="1"/>
</dbReference>
<dbReference type="Proteomes" id="UP000001235">
    <property type="component" value="Chromosome"/>
</dbReference>
<dbReference type="Gene3D" id="3.30.70.1070">
    <property type="entry name" value="Sporulation related repeat"/>
    <property type="match status" value="1"/>
</dbReference>
<dbReference type="InterPro" id="IPR007730">
    <property type="entry name" value="SPOR-like_dom"/>
</dbReference>
<feature type="signal peptide" evidence="1">
    <location>
        <begin position="1"/>
        <end position="22"/>
    </location>
</feature>
<evidence type="ECO:0000256" key="1">
    <source>
        <dbReference type="SAM" id="SignalP"/>
    </source>
</evidence>
<dbReference type="AlphaFoldDB" id="D9SGD8"/>
<reference evidence="3 4" key="1">
    <citation type="submission" date="2010-08" db="EMBL/GenBank/DDBJ databases">
        <title>Complete sequence of Gallionella capsiferriformans ES-2.</title>
        <authorList>
            <consortium name="US DOE Joint Genome Institute"/>
            <person name="Lucas S."/>
            <person name="Copeland A."/>
            <person name="Lapidus A."/>
            <person name="Cheng J.-F."/>
            <person name="Bruce D."/>
            <person name="Goodwin L."/>
            <person name="Pitluck S."/>
            <person name="Chertkov O."/>
            <person name="Davenport K.W."/>
            <person name="Detter J.C."/>
            <person name="Han C."/>
            <person name="Tapia R."/>
            <person name="Land M."/>
            <person name="Hauser L."/>
            <person name="Chang Y.-J."/>
            <person name="Jeffries C."/>
            <person name="Kyrpides N."/>
            <person name="Ivanova N."/>
            <person name="Mikhailova N."/>
            <person name="Shelobolina E.S."/>
            <person name="Picardal F."/>
            <person name="Roden E."/>
            <person name="Emerson D."/>
            <person name="Woyke T."/>
        </authorList>
    </citation>
    <scope>NUCLEOTIDE SEQUENCE [LARGE SCALE GENOMIC DNA]</scope>
    <source>
        <strain evidence="3 4">ES-2</strain>
    </source>
</reference>
<dbReference type="InterPro" id="IPR036680">
    <property type="entry name" value="SPOR-like_sf"/>
</dbReference>
<dbReference type="SUPFAM" id="SSF110997">
    <property type="entry name" value="Sporulation related repeat"/>
    <property type="match status" value="1"/>
</dbReference>
<dbReference type="PANTHER" id="PTHR43628:SF1">
    <property type="entry name" value="CHITIN SYNTHASE REGULATORY FACTOR 2-RELATED"/>
    <property type="match status" value="1"/>
</dbReference>
<dbReference type="EMBL" id="CP002159">
    <property type="protein sequence ID" value="ADL55585.1"/>
    <property type="molecule type" value="Genomic_DNA"/>
</dbReference>
<dbReference type="STRING" id="395494.Galf_1567"/>
<dbReference type="Pfam" id="PF05036">
    <property type="entry name" value="SPOR"/>
    <property type="match status" value="1"/>
</dbReference>
<dbReference type="RefSeq" id="WP_013293524.1">
    <property type="nucleotide sequence ID" value="NC_014394.1"/>
</dbReference>
<organism evidence="3 4">
    <name type="scientific">Gallionella capsiferriformans (strain ES-2)</name>
    <name type="common">Gallionella ferruginea capsiferriformans (strain ES-2)</name>
    <dbReference type="NCBI Taxonomy" id="395494"/>
    <lineage>
        <taxon>Bacteria</taxon>
        <taxon>Pseudomonadati</taxon>
        <taxon>Pseudomonadota</taxon>
        <taxon>Betaproteobacteria</taxon>
        <taxon>Nitrosomonadales</taxon>
        <taxon>Gallionellaceae</taxon>
        <taxon>Gallionella</taxon>
    </lineage>
</organism>
<dbReference type="SMART" id="SM00671">
    <property type="entry name" value="SEL1"/>
    <property type="match status" value="4"/>
</dbReference>
<dbReference type="HOGENOM" id="CLU_914512_0_0_4"/>
<dbReference type="PANTHER" id="PTHR43628">
    <property type="entry name" value="ACTIVATOR OF C KINASE PROTEIN 1-RELATED"/>
    <property type="match status" value="1"/>
</dbReference>
<dbReference type="KEGG" id="gca:Galf_1567"/>
<dbReference type="Gene3D" id="1.25.40.10">
    <property type="entry name" value="Tetratricopeptide repeat domain"/>
    <property type="match status" value="2"/>
</dbReference>
<keyword evidence="1" id="KW-0732">Signal</keyword>
<feature type="chain" id="PRO_5003128057" evidence="1">
    <location>
        <begin position="23"/>
        <end position="304"/>
    </location>
</feature>
<evidence type="ECO:0000313" key="3">
    <source>
        <dbReference type="EMBL" id="ADL55585.1"/>
    </source>
</evidence>
<dbReference type="PROSITE" id="PS51724">
    <property type="entry name" value="SPOR"/>
    <property type="match status" value="1"/>
</dbReference>
<evidence type="ECO:0000313" key="4">
    <source>
        <dbReference type="Proteomes" id="UP000001235"/>
    </source>
</evidence>
<protein>
    <submittedName>
        <fullName evidence="3">Sporulation domain-containing protein</fullName>
    </submittedName>
</protein>
<accession>D9SGD8</accession>
<dbReference type="InterPro" id="IPR011990">
    <property type="entry name" value="TPR-like_helical_dom_sf"/>
</dbReference>
<dbReference type="InterPro" id="IPR052945">
    <property type="entry name" value="Mitotic_Regulator"/>
</dbReference>
<proteinExistence type="predicted"/>
<gene>
    <name evidence="3" type="ordered locus">Galf_1567</name>
</gene>
<feature type="domain" description="SPOR" evidence="2">
    <location>
        <begin position="225"/>
        <end position="304"/>
    </location>
</feature>
<dbReference type="GO" id="GO:0042834">
    <property type="term" value="F:peptidoglycan binding"/>
    <property type="evidence" value="ECO:0007669"/>
    <property type="project" value="InterPro"/>
</dbReference>